<dbReference type="OrthoDB" id="5675328at2"/>
<reference evidence="1 2" key="1">
    <citation type="submission" date="2018-10" db="EMBL/GenBank/DDBJ databases">
        <title>Genomic Encyclopedia of Type Strains, Phase IV (KMG-IV): sequencing the most valuable type-strain genomes for metagenomic binning, comparative biology and taxonomic classification.</title>
        <authorList>
            <person name="Goeker M."/>
        </authorList>
    </citation>
    <scope>NUCLEOTIDE SEQUENCE [LARGE SCALE GENOMIC DNA]</scope>
    <source>
        <strain evidence="1 2">DSM 23800</strain>
    </source>
</reference>
<accession>A0A420XF06</accession>
<gene>
    <name evidence="1" type="ORF">DES31_1663</name>
</gene>
<keyword evidence="2" id="KW-1185">Reference proteome</keyword>
<dbReference type="NCBIfam" id="NF033153">
    <property type="entry name" value="phage_ICD_like"/>
    <property type="match status" value="1"/>
</dbReference>
<comment type="caution">
    <text evidence="1">The sequence shown here is derived from an EMBL/GenBank/DDBJ whole genome shotgun (WGS) entry which is preliminary data.</text>
</comment>
<evidence type="ECO:0000313" key="2">
    <source>
        <dbReference type="Proteomes" id="UP000280099"/>
    </source>
</evidence>
<dbReference type="AlphaFoldDB" id="A0A420XF06"/>
<organism evidence="1 2">
    <name type="scientific">Otariodibacter oris</name>
    <dbReference type="NCBI Taxonomy" id="1032623"/>
    <lineage>
        <taxon>Bacteria</taxon>
        <taxon>Pseudomonadati</taxon>
        <taxon>Pseudomonadota</taxon>
        <taxon>Gammaproteobacteria</taxon>
        <taxon>Pasteurellales</taxon>
        <taxon>Pasteurellaceae</taxon>
        <taxon>Otariodibacter</taxon>
    </lineage>
</organism>
<proteinExistence type="predicted"/>
<dbReference type="Proteomes" id="UP000280099">
    <property type="component" value="Unassembled WGS sequence"/>
</dbReference>
<dbReference type="RefSeq" id="WP_121123897.1">
    <property type="nucleotide sequence ID" value="NZ_CP016604.1"/>
</dbReference>
<dbReference type="InterPro" id="IPR018880">
    <property type="entry name" value="Phage_P4_Ash"/>
</dbReference>
<sequence>MKSRIHSTLKAGLLLNIVEIWVTNPINLHFNPINPHQKTAKCEVNHFTNWLNLFYSNYALAKSNAERQNSNYKSTANNSTPLSRAFFVCSTRTPKIDLSTDSLFSMVACNGKGFALCCVPLIAVSDPVTRYRQLTVRSEAVTLYKIINGVTTMIYQFLGISRQHYDKTKAEQIRILAENETQARAFKAREYVLIPVGRLPDSAFNANTFNALEVAHV</sequence>
<name>A0A420XF06_9PAST</name>
<protein>
    <submittedName>
        <fullName evidence="1">Ash family protein</fullName>
    </submittedName>
</protein>
<dbReference type="Pfam" id="PF10554">
    <property type="entry name" value="Phage_ASH"/>
    <property type="match status" value="1"/>
</dbReference>
<dbReference type="EMBL" id="RBJC01000009">
    <property type="protein sequence ID" value="RKR71086.1"/>
    <property type="molecule type" value="Genomic_DNA"/>
</dbReference>
<evidence type="ECO:0000313" key="1">
    <source>
        <dbReference type="EMBL" id="RKR71086.1"/>
    </source>
</evidence>